<dbReference type="Gene3D" id="1.10.30.10">
    <property type="entry name" value="High mobility group box domain"/>
    <property type="match status" value="1"/>
</dbReference>
<evidence type="ECO:0000259" key="2">
    <source>
        <dbReference type="PROSITE" id="PS50118"/>
    </source>
</evidence>
<organism evidence="3 4">
    <name type="scientific">Funneliformis mosseae</name>
    <name type="common">Endomycorrhizal fungus</name>
    <name type="synonym">Glomus mosseae</name>
    <dbReference type="NCBI Taxonomy" id="27381"/>
    <lineage>
        <taxon>Eukaryota</taxon>
        <taxon>Fungi</taxon>
        <taxon>Fungi incertae sedis</taxon>
        <taxon>Mucoromycota</taxon>
        <taxon>Glomeromycotina</taxon>
        <taxon>Glomeromycetes</taxon>
        <taxon>Glomerales</taxon>
        <taxon>Glomeraceae</taxon>
        <taxon>Funneliformis</taxon>
    </lineage>
</organism>
<dbReference type="PROSITE" id="PS50118">
    <property type="entry name" value="HMG_BOX_2"/>
    <property type="match status" value="1"/>
</dbReference>
<feature type="DNA-binding region" description="HMG box" evidence="1">
    <location>
        <begin position="47"/>
        <end position="97"/>
    </location>
</feature>
<reference evidence="3" key="1">
    <citation type="submission" date="2021-06" db="EMBL/GenBank/DDBJ databases">
        <authorList>
            <person name="Kallberg Y."/>
            <person name="Tangrot J."/>
            <person name="Rosling A."/>
        </authorList>
    </citation>
    <scope>NUCLEOTIDE SEQUENCE</scope>
    <source>
        <strain evidence="3">87-6 pot B 2015</strain>
    </source>
</reference>
<keyword evidence="1" id="KW-0539">Nucleus</keyword>
<dbReference type="Proteomes" id="UP000789375">
    <property type="component" value="Unassembled WGS sequence"/>
</dbReference>
<keyword evidence="1" id="KW-0238">DNA-binding</keyword>
<comment type="caution">
    <text evidence="3">The sequence shown here is derived from an EMBL/GenBank/DDBJ whole genome shotgun (WGS) entry which is preliminary data.</text>
</comment>
<feature type="domain" description="HMG box" evidence="2">
    <location>
        <begin position="47"/>
        <end position="97"/>
    </location>
</feature>
<dbReference type="GO" id="GO:0003677">
    <property type="term" value="F:DNA binding"/>
    <property type="evidence" value="ECO:0007669"/>
    <property type="project" value="UniProtKB-UniRule"/>
</dbReference>
<dbReference type="SUPFAM" id="SSF47095">
    <property type="entry name" value="HMG-box"/>
    <property type="match status" value="1"/>
</dbReference>
<dbReference type="InterPro" id="IPR036910">
    <property type="entry name" value="HMG_box_dom_sf"/>
</dbReference>
<dbReference type="InterPro" id="IPR009071">
    <property type="entry name" value="HMG_box_dom"/>
</dbReference>
<accession>A0A9N8W456</accession>
<evidence type="ECO:0000256" key="1">
    <source>
        <dbReference type="PROSITE-ProRule" id="PRU00267"/>
    </source>
</evidence>
<dbReference type="GO" id="GO:0005634">
    <property type="term" value="C:nucleus"/>
    <property type="evidence" value="ECO:0007669"/>
    <property type="project" value="UniProtKB-UniRule"/>
</dbReference>
<keyword evidence="4" id="KW-1185">Reference proteome</keyword>
<name>A0A9N8W456_FUNMO</name>
<sequence>MPKAKKVNIIYDQMKVERVLKRYVNILHQVEMDFPIKSRLYELLEPCQRPLNQFMLFKRYIRPSILTDIPHATIEVISKETSERWNLVGTETKRTFEILSQICVLIKKELMGGTNDNNEGHSASSNKPWEFSAAIPHMILSKNSSGVTTLNYTKISPIDQNSNDESILDNFLNRFDSYNPPLEDRYNLNVIEVMISVIYPNVLTHNF</sequence>
<dbReference type="EMBL" id="CAJVPP010000355">
    <property type="protein sequence ID" value="CAG8473615.1"/>
    <property type="molecule type" value="Genomic_DNA"/>
</dbReference>
<evidence type="ECO:0000313" key="4">
    <source>
        <dbReference type="Proteomes" id="UP000789375"/>
    </source>
</evidence>
<gene>
    <name evidence="3" type="ORF">FMOSSE_LOCUS2640</name>
</gene>
<evidence type="ECO:0000313" key="3">
    <source>
        <dbReference type="EMBL" id="CAG8473615.1"/>
    </source>
</evidence>
<dbReference type="AlphaFoldDB" id="A0A9N8W456"/>
<proteinExistence type="predicted"/>
<protein>
    <submittedName>
        <fullName evidence="3">14886_t:CDS:1</fullName>
    </submittedName>
</protein>
<dbReference type="Pfam" id="PF00505">
    <property type="entry name" value="HMG_box"/>
    <property type="match status" value="1"/>
</dbReference>